<dbReference type="Pfam" id="PF08350">
    <property type="entry name" value="FilR1_middle"/>
    <property type="match status" value="1"/>
</dbReference>
<dbReference type="InterPro" id="IPR013561">
    <property type="entry name" value="FilR1_middle_dom"/>
</dbReference>
<feature type="domain" description="Methanogenesis regulatory protein FilR1 middle" evidence="1">
    <location>
        <begin position="119"/>
        <end position="248"/>
    </location>
</feature>
<dbReference type="Gene3D" id="1.10.10.10">
    <property type="entry name" value="Winged helix-like DNA-binding domain superfamily/Winged helix DNA-binding domain"/>
    <property type="match status" value="1"/>
</dbReference>
<proteinExistence type="predicted"/>
<dbReference type="SUPFAM" id="SSF46785">
    <property type="entry name" value="Winged helix' DNA-binding domain"/>
    <property type="match status" value="1"/>
</dbReference>
<gene>
    <name evidence="3" type="ORF">ACFQJC_05705</name>
</gene>
<dbReference type="RefSeq" id="WP_390222281.1">
    <property type="nucleotide sequence ID" value="NZ_JBHTAA010000001.1"/>
</dbReference>
<name>A0ABD5ZD38_9EURY</name>
<dbReference type="EMBL" id="JBHTAA010000001">
    <property type="protein sequence ID" value="MFC7202999.1"/>
    <property type="molecule type" value="Genomic_DNA"/>
</dbReference>
<dbReference type="Proteomes" id="UP001596481">
    <property type="component" value="Unassembled WGS sequence"/>
</dbReference>
<feature type="domain" description="HVO-A0261-like N-terminal" evidence="2">
    <location>
        <begin position="10"/>
        <end position="82"/>
    </location>
</feature>
<organism evidence="3 4">
    <name type="scientific">Haloferax namakaokahaiae</name>
    <dbReference type="NCBI Taxonomy" id="1748331"/>
    <lineage>
        <taxon>Archaea</taxon>
        <taxon>Methanobacteriati</taxon>
        <taxon>Methanobacteriota</taxon>
        <taxon>Stenosarchaea group</taxon>
        <taxon>Halobacteria</taxon>
        <taxon>Halobacteriales</taxon>
        <taxon>Haloferacaceae</taxon>
        <taxon>Haloferax</taxon>
    </lineage>
</organism>
<sequence>MTETKALLRLFLRRDEVIAQVRAGPIDIRSLTDAVDVSRPTVHRSLKELQEHDIVAETTGGYVVTSYGELLFERYRSFLSEFGDMEDHRELLMGLDDASSICDSLLEGATYTKSVPFAPEKPISEVEAFVRGATTVRGFTPFIVERYAMLFHDQVTSRSLDAEILTSRPVFDYTSVHWQDQLEEAIAAGLEYLVVEDSFPFGLLIAEEPDEAVCVIVDDNGTLRGVIQNDNPDAVEWGRNLYEQYRTQARYPDPNVH</sequence>
<reference evidence="3 4" key="1">
    <citation type="journal article" date="2019" name="Int. J. Syst. Evol. Microbiol.">
        <title>The Global Catalogue of Microorganisms (GCM) 10K type strain sequencing project: providing services to taxonomists for standard genome sequencing and annotation.</title>
        <authorList>
            <consortium name="The Broad Institute Genomics Platform"/>
            <consortium name="The Broad Institute Genome Sequencing Center for Infectious Disease"/>
            <person name="Wu L."/>
            <person name="Ma J."/>
        </authorList>
    </citation>
    <scope>NUCLEOTIDE SEQUENCE [LARGE SCALE GENOMIC DNA]</scope>
    <source>
        <strain evidence="3 4">DSM 29988</strain>
    </source>
</reference>
<dbReference type="InterPro" id="IPR057527">
    <property type="entry name" value="HVO_A0261-like_N"/>
</dbReference>
<comment type="caution">
    <text evidence="3">The sequence shown here is derived from an EMBL/GenBank/DDBJ whole genome shotgun (WGS) entry which is preliminary data.</text>
</comment>
<evidence type="ECO:0000313" key="4">
    <source>
        <dbReference type="Proteomes" id="UP001596481"/>
    </source>
</evidence>
<evidence type="ECO:0000259" key="2">
    <source>
        <dbReference type="Pfam" id="PF25213"/>
    </source>
</evidence>
<keyword evidence="4" id="KW-1185">Reference proteome</keyword>
<accession>A0ABD5ZD38</accession>
<dbReference type="InterPro" id="IPR036388">
    <property type="entry name" value="WH-like_DNA-bd_sf"/>
</dbReference>
<evidence type="ECO:0000259" key="1">
    <source>
        <dbReference type="Pfam" id="PF08350"/>
    </source>
</evidence>
<evidence type="ECO:0000313" key="3">
    <source>
        <dbReference type="EMBL" id="MFC7202999.1"/>
    </source>
</evidence>
<dbReference type="AlphaFoldDB" id="A0ABD5ZD38"/>
<dbReference type="InterPro" id="IPR036390">
    <property type="entry name" value="WH_DNA-bd_sf"/>
</dbReference>
<dbReference type="Pfam" id="PF25213">
    <property type="entry name" value="HVO_A0261_N"/>
    <property type="match status" value="1"/>
</dbReference>
<protein>
    <submittedName>
        <fullName evidence="3">Helix-turn-helix transcriptional regulator</fullName>
    </submittedName>
</protein>